<dbReference type="Pfam" id="PF13403">
    <property type="entry name" value="Hint_2"/>
    <property type="match status" value="1"/>
</dbReference>
<dbReference type="InterPro" id="IPR036844">
    <property type="entry name" value="Hint_dom_sf"/>
</dbReference>
<evidence type="ECO:0000313" key="3">
    <source>
        <dbReference type="Proteomes" id="UP000309061"/>
    </source>
</evidence>
<protein>
    <recommendedName>
        <fullName evidence="1">Hedgehog/Intein (Hint) domain-containing protein</fullName>
    </recommendedName>
</protein>
<dbReference type="KEGG" id="mhey:H2LOC_009380"/>
<sequence>MVTSSALPQRPTGVLRRECAPILKEARFFVARTIVLLDAGRARRAMSSGKRAGSGERRGGLCFCRSRNATMFFREVSMDVSDKGFPSAPAQSKRKFLKSYGQAVGALLASTALSIGRARAEVNYRRYEGPHSGSGGHCFLEGTSIRTVDGDRRIEDLKPGDLLPTLFGGTRAIQWIGRYSRRKTDPSRPWAKDFLPVRIARSALAENVPHADLYVTQGHAIFVDGALAPAGELVNGATISLYDAAERDELAFFHIKLDRHDVIYAEGAPVESLQRVDENAVNFADYYRIFGAPRMDEALCAPLLSLDARNAGFRTKLWSALAWPARHAKLDEIRNRLERRCASLALGQSTR</sequence>
<organism evidence="2 3">
    <name type="scientific">Methylocystis heyeri</name>
    <dbReference type="NCBI Taxonomy" id="391905"/>
    <lineage>
        <taxon>Bacteria</taxon>
        <taxon>Pseudomonadati</taxon>
        <taxon>Pseudomonadota</taxon>
        <taxon>Alphaproteobacteria</taxon>
        <taxon>Hyphomicrobiales</taxon>
        <taxon>Methylocystaceae</taxon>
        <taxon>Methylocystis</taxon>
    </lineage>
</organism>
<accession>A0A6B8KFX9</accession>
<dbReference type="SUPFAM" id="SSF51294">
    <property type="entry name" value="Hedgehog/intein (Hint) domain"/>
    <property type="match status" value="1"/>
</dbReference>
<feature type="domain" description="Hedgehog/Intein (Hint)" evidence="1">
    <location>
        <begin position="138"/>
        <end position="275"/>
    </location>
</feature>
<gene>
    <name evidence="2" type="ORF">H2LOC_009380</name>
</gene>
<proteinExistence type="predicted"/>
<dbReference type="InterPro" id="IPR028992">
    <property type="entry name" value="Hedgehog/Intein_dom"/>
</dbReference>
<dbReference type="Gene3D" id="2.170.16.10">
    <property type="entry name" value="Hedgehog/Intein (Hint) domain"/>
    <property type="match status" value="1"/>
</dbReference>
<dbReference type="Proteomes" id="UP000309061">
    <property type="component" value="Chromosome"/>
</dbReference>
<keyword evidence="3" id="KW-1185">Reference proteome</keyword>
<name>A0A6B8KFX9_9HYPH</name>
<evidence type="ECO:0000259" key="1">
    <source>
        <dbReference type="Pfam" id="PF13403"/>
    </source>
</evidence>
<dbReference type="OrthoDB" id="6305173at2"/>
<reference evidence="2 3" key="1">
    <citation type="submission" date="2019-11" db="EMBL/GenBank/DDBJ databases">
        <title>The genome sequence of Methylocystis heyeri.</title>
        <authorList>
            <person name="Oshkin I.Y."/>
            <person name="Miroshnikov K."/>
            <person name="Dedysh S.N."/>
        </authorList>
    </citation>
    <scope>NUCLEOTIDE SEQUENCE [LARGE SCALE GENOMIC DNA]</scope>
    <source>
        <strain evidence="2 3">H2</strain>
    </source>
</reference>
<dbReference type="EMBL" id="CP046052">
    <property type="protein sequence ID" value="QGM45895.1"/>
    <property type="molecule type" value="Genomic_DNA"/>
</dbReference>
<dbReference type="AlphaFoldDB" id="A0A6B8KFX9"/>
<evidence type="ECO:0000313" key="2">
    <source>
        <dbReference type="EMBL" id="QGM45895.1"/>
    </source>
</evidence>